<evidence type="ECO:0008006" key="3">
    <source>
        <dbReference type="Google" id="ProtNLM"/>
    </source>
</evidence>
<keyword evidence="1" id="KW-0472">Membrane</keyword>
<proteinExistence type="predicted"/>
<sequence length="396" mass="43778">MKAKISNRRFSSLYASSRRGFTVIEVLIGSSIMLGIIVATLSLYTKSNKVSVDQQQFADIQHNVRAAMYFLSRDIKSIGAGLPLQFSHAFLEGDNNDSSGGPPVYPDRLTFLGNSDPLRLIIQSFDPGSNTVTFEPNQFDMYPYTATSYPADTLGYINRLIIVFPNPELNVQKGEVGKITSVNFVTNQIVFDRVNGKVPKDLNLNPGGDPDDYIGGTVTFIELKTYWLDVDGSYPGGHVGVDGYLGEPGVMYVSQWNPISDSYEHLALALNIEDLQFQYHGDMDADQQLDDNNSDTIIDVNDFLNWGDGGDKSFNWNDDEVSAGIRSVRFLILGKTANPYIGFSGTPSDAMRYIYGKPAIADSPAGDEMDKHRRFLLESTAQIRNMSLSLYNSGTN</sequence>
<comment type="caution">
    <text evidence="2">The sequence shown here is derived from an EMBL/GenBank/DDBJ whole genome shotgun (WGS) entry which is preliminary data.</text>
</comment>
<name>A0A0F9RZB7_9ZZZZ</name>
<dbReference type="EMBL" id="LAZR01000646">
    <property type="protein sequence ID" value="KKN61785.1"/>
    <property type="molecule type" value="Genomic_DNA"/>
</dbReference>
<reference evidence="2" key="1">
    <citation type="journal article" date="2015" name="Nature">
        <title>Complex archaea that bridge the gap between prokaryotes and eukaryotes.</title>
        <authorList>
            <person name="Spang A."/>
            <person name="Saw J.H."/>
            <person name="Jorgensen S.L."/>
            <person name="Zaremba-Niedzwiedzka K."/>
            <person name="Martijn J."/>
            <person name="Lind A.E."/>
            <person name="van Eijk R."/>
            <person name="Schleper C."/>
            <person name="Guy L."/>
            <person name="Ettema T.J."/>
        </authorList>
    </citation>
    <scope>NUCLEOTIDE SEQUENCE</scope>
</reference>
<evidence type="ECO:0000256" key="1">
    <source>
        <dbReference type="SAM" id="Phobius"/>
    </source>
</evidence>
<protein>
    <recommendedName>
        <fullName evidence="3">Prepilin-type N-terminal cleavage/methylation domain-containing protein</fullName>
    </recommendedName>
</protein>
<accession>A0A0F9RZB7</accession>
<gene>
    <name evidence="2" type="ORF">LCGC14_0518620</name>
</gene>
<keyword evidence="1" id="KW-1133">Transmembrane helix</keyword>
<organism evidence="2">
    <name type="scientific">marine sediment metagenome</name>
    <dbReference type="NCBI Taxonomy" id="412755"/>
    <lineage>
        <taxon>unclassified sequences</taxon>
        <taxon>metagenomes</taxon>
        <taxon>ecological metagenomes</taxon>
    </lineage>
</organism>
<dbReference type="AlphaFoldDB" id="A0A0F9RZB7"/>
<evidence type="ECO:0000313" key="2">
    <source>
        <dbReference type="EMBL" id="KKN61785.1"/>
    </source>
</evidence>
<keyword evidence="1" id="KW-0812">Transmembrane</keyword>
<feature type="transmembrane region" description="Helical" evidence="1">
    <location>
        <begin position="21"/>
        <end position="44"/>
    </location>
</feature>